<accession>A0A4R8MKH8</accession>
<organism evidence="10 11">
    <name type="scientific">Aminivibrio pyruvatiphilus</name>
    <dbReference type="NCBI Taxonomy" id="1005740"/>
    <lineage>
        <taxon>Bacteria</taxon>
        <taxon>Thermotogati</taxon>
        <taxon>Synergistota</taxon>
        <taxon>Synergistia</taxon>
        <taxon>Synergistales</taxon>
        <taxon>Aminobacteriaceae</taxon>
        <taxon>Aminivibrio</taxon>
    </lineage>
</organism>
<comment type="function">
    <text evidence="6">Endoribonuclease that initiates mRNA decay.</text>
</comment>
<dbReference type="GO" id="GO:0003723">
    <property type="term" value="F:RNA binding"/>
    <property type="evidence" value="ECO:0007669"/>
    <property type="project" value="UniProtKB-UniRule"/>
</dbReference>
<dbReference type="EC" id="3.1.-.-" evidence="6 7"/>
<dbReference type="InterPro" id="IPR004087">
    <property type="entry name" value="KH_dom"/>
</dbReference>
<dbReference type="GO" id="GO:0004521">
    <property type="term" value="F:RNA endonuclease activity"/>
    <property type="evidence" value="ECO:0007669"/>
    <property type="project" value="UniProtKB-UniRule"/>
</dbReference>
<dbReference type="PANTHER" id="PTHR12826">
    <property type="entry name" value="RIBONUCLEASE Y"/>
    <property type="match status" value="1"/>
</dbReference>
<dbReference type="InterPro" id="IPR003607">
    <property type="entry name" value="HD/PDEase_dom"/>
</dbReference>
<dbReference type="OrthoDB" id="9803205at2"/>
<feature type="domain" description="HD" evidence="9">
    <location>
        <begin position="329"/>
        <end position="422"/>
    </location>
</feature>
<name>A0A4R8MKH8_9BACT</name>
<evidence type="ECO:0000256" key="2">
    <source>
        <dbReference type="ARBA" id="ARBA00022759"/>
    </source>
</evidence>
<comment type="caution">
    <text evidence="10">The sequence shown here is derived from an EMBL/GenBank/DDBJ whole genome shotgun (WGS) entry which is preliminary data.</text>
</comment>
<dbReference type="EMBL" id="SORI01000001">
    <property type="protein sequence ID" value="TDY65207.1"/>
    <property type="molecule type" value="Genomic_DNA"/>
</dbReference>
<evidence type="ECO:0000256" key="6">
    <source>
        <dbReference type="HAMAP-Rule" id="MF_00335"/>
    </source>
</evidence>
<keyword evidence="11" id="KW-1185">Reference proteome</keyword>
<dbReference type="SUPFAM" id="SSF109604">
    <property type="entry name" value="HD-domain/PDEase-like"/>
    <property type="match status" value="1"/>
</dbReference>
<evidence type="ECO:0000313" key="10">
    <source>
        <dbReference type="EMBL" id="TDY65207.1"/>
    </source>
</evidence>
<dbReference type="SUPFAM" id="SSF54791">
    <property type="entry name" value="Eukaryotic type KH-domain (KH-domain type I)"/>
    <property type="match status" value="1"/>
</dbReference>
<dbReference type="InterPro" id="IPR006675">
    <property type="entry name" value="HDIG_dom"/>
</dbReference>
<keyword evidence="3 6" id="KW-0378">Hydrolase</keyword>
<dbReference type="PANTHER" id="PTHR12826:SF15">
    <property type="entry name" value="RIBONUCLEASE Y"/>
    <property type="match status" value="1"/>
</dbReference>
<comment type="similarity">
    <text evidence="6">Belongs to the RNase Y family.</text>
</comment>
<dbReference type="CDD" id="cd00077">
    <property type="entry name" value="HDc"/>
    <property type="match status" value="1"/>
</dbReference>
<dbReference type="InterPro" id="IPR022711">
    <property type="entry name" value="RNase_Y_N"/>
</dbReference>
<evidence type="ECO:0000256" key="3">
    <source>
        <dbReference type="ARBA" id="ARBA00022801"/>
    </source>
</evidence>
<evidence type="ECO:0000259" key="9">
    <source>
        <dbReference type="PROSITE" id="PS51831"/>
    </source>
</evidence>
<dbReference type="SMART" id="SM00471">
    <property type="entry name" value="HDc"/>
    <property type="match status" value="1"/>
</dbReference>
<dbReference type="InterPro" id="IPR036612">
    <property type="entry name" value="KH_dom_type_1_sf"/>
</dbReference>
<keyword evidence="2 6" id="KW-0255">Endonuclease</keyword>
<dbReference type="PROSITE" id="PS51831">
    <property type="entry name" value="HD"/>
    <property type="match status" value="1"/>
</dbReference>
<evidence type="ECO:0000256" key="4">
    <source>
        <dbReference type="ARBA" id="ARBA00022884"/>
    </source>
</evidence>
<keyword evidence="5" id="KW-0472">Membrane</keyword>
<evidence type="ECO:0000313" key="11">
    <source>
        <dbReference type="Proteomes" id="UP000295066"/>
    </source>
</evidence>
<dbReference type="InterPro" id="IPR017705">
    <property type="entry name" value="Ribonuclease_Y"/>
</dbReference>
<dbReference type="HAMAP" id="MF_00335">
    <property type="entry name" value="RNase_Y"/>
    <property type="match status" value="1"/>
</dbReference>
<dbReference type="AlphaFoldDB" id="A0A4R8MKH8"/>
<keyword evidence="8" id="KW-0175">Coiled coil</keyword>
<evidence type="ECO:0000256" key="7">
    <source>
        <dbReference type="NCBIfam" id="TIGR03319"/>
    </source>
</evidence>
<evidence type="ECO:0000256" key="8">
    <source>
        <dbReference type="SAM" id="Coils"/>
    </source>
</evidence>
<gene>
    <name evidence="6" type="primary">rny</name>
    <name evidence="10" type="ORF">C8D99_101358</name>
</gene>
<keyword evidence="1 6" id="KW-0540">Nuclease</keyword>
<dbReference type="InterPro" id="IPR006674">
    <property type="entry name" value="HD_domain"/>
</dbReference>
<dbReference type="Gene3D" id="1.10.3210.10">
    <property type="entry name" value="Hypothetical protein af1432"/>
    <property type="match status" value="1"/>
</dbReference>
<dbReference type="CDD" id="cd22431">
    <property type="entry name" value="KH-I_RNaseY"/>
    <property type="match status" value="1"/>
</dbReference>
<dbReference type="Proteomes" id="UP000295066">
    <property type="component" value="Unassembled WGS sequence"/>
</dbReference>
<sequence length="513" mass="57685">MNFLTAMVAIVVGIAAGTGAGFLLSKTLGARNLESAKAQARNILREAQVAAEQSKREKLTEAKEEIFRLRQEIEREGKERRNELQRAERRLEQKEENLDRKLDRVAHREEELKGRQEELEARLLEVEETKRKQMERLEEIAGMTRETARDILLRQTEEDAQHILGLRLKELEEKAKREAERKAREIIVTAVQRCAVEHTSEAAVSVVHLPSDEMKGRIIGREGRNIRTFETLAGVDLIVDDTPEAVTLSSFDPVRREIARLSLERLVTDGRIHPARIEELIEKATRDVEEQIVEAGESALLETGIKNMHSELVHTLGQLKFRFSYGQNALQHSLEVAYISGMIAAELGIDEEIARRAGLLHDLGKAVDHQIEGPHALIGADLARRYNETPEIVNAIASHHEDQEAKSIYDVIVAAADAVSASRPGARRESLDAYVKRLEKLEELAKGFNGVSKAYAIQAGREVRVVVSPNISDDGVVHKIAFDIARKIEEEMKYPGQIKVTVTRETRATEYAK</sequence>
<feature type="coiled-coil region" evidence="8">
    <location>
        <begin position="30"/>
        <end position="136"/>
    </location>
</feature>
<dbReference type="NCBIfam" id="TIGR00277">
    <property type="entry name" value="HDIG"/>
    <property type="match status" value="1"/>
</dbReference>
<keyword evidence="4 6" id="KW-0694">RNA-binding</keyword>
<proteinExistence type="inferred from homology"/>
<dbReference type="GO" id="GO:0005886">
    <property type="term" value="C:plasma membrane"/>
    <property type="evidence" value="ECO:0007669"/>
    <property type="project" value="UniProtKB-UniRule"/>
</dbReference>
<evidence type="ECO:0000256" key="5">
    <source>
        <dbReference type="ARBA" id="ARBA00023136"/>
    </source>
</evidence>
<dbReference type="Pfam" id="PF01966">
    <property type="entry name" value="HD"/>
    <property type="match status" value="1"/>
</dbReference>
<dbReference type="NCBIfam" id="TIGR03319">
    <property type="entry name" value="RNase_Y"/>
    <property type="match status" value="1"/>
</dbReference>
<reference evidence="10 11" key="1">
    <citation type="submission" date="2019-03" db="EMBL/GenBank/DDBJ databases">
        <title>Genomic Encyclopedia of Type Strains, Phase IV (KMG-IV): sequencing the most valuable type-strain genomes for metagenomic binning, comparative biology and taxonomic classification.</title>
        <authorList>
            <person name="Goeker M."/>
        </authorList>
    </citation>
    <scope>NUCLEOTIDE SEQUENCE [LARGE SCALE GENOMIC DNA]</scope>
    <source>
        <strain evidence="10 11">DSM 25964</strain>
    </source>
</reference>
<evidence type="ECO:0000256" key="1">
    <source>
        <dbReference type="ARBA" id="ARBA00022722"/>
    </source>
</evidence>
<dbReference type="InterPro" id="IPR004088">
    <property type="entry name" value="KH_dom_type_1"/>
</dbReference>
<dbReference type="SMART" id="SM00322">
    <property type="entry name" value="KH"/>
    <property type="match status" value="1"/>
</dbReference>
<dbReference type="Pfam" id="PF00013">
    <property type="entry name" value="KH_1"/>
    <property type="match status" value="1"/>
</dbReference>
<dbReference type="GO" id="GO:0016787">
    <property type="term" value="F:hydrolase activity"/>
    <property type="evidence" value="ECO:0007669"/>
    <property type="project" value="UniProtKB-KW"/>
</dbReference>
<dbReference type="GO" id="GO:0006402">
    <property type="term" value="P:mRNA catabolic process"/>
    <property type="evidence" value="ECO:0007669"/>
    <property type="project" value="UniProtKB-UniRule"/>
</dbReference>
<dbReference type="Pfam" id="PF12072">
    <property type="entry name" value="RNase_Y_N"/>
    <property type="match status" value="1"/>
</dbReference>
<protein>
    <recommendedName>
        <fullName evidence="6 7">Ribonuclease Y</fullName>
        <shortName evidence="6">RNase Y</shortName>
        <ecNumber evidence="6 7">3.1.-.-</ecNumber>
    </recommendedName>
</protein>